<keyword evidence="8" id="KW-1185">Reference proteome</keyword>
<dbReference type="OrthoDB" id="9813938at2"/>
<name>A0A7G6E6J3_THEFR</name>
<dbReference type="GO" id="GO:0006412">
    <property type="term" value="P:translation"/>
    <property type="evidence" value="ECO:0007669"/>
    <property type="project" value="UniProtKB-UniRule"/>
</dbReference>
<comment type="function">
    <text evidence="3 6">Allows the formation of correctly charged Asn-tRNA(Asn) or Gln-tRNA(Gln) through the transamidation of misacylated Asp-tRNA(Asn) or Glu-tRNA(Gln) in organisms which lack either or both of asparaginyl-tRNA or glutaminyl-tRNA synthetases. The reaction takes place in the presence of glutamine and ATP through an activated phospho-Asp-tRNA(Asn) or phospho-Glu-tRNA(Gln).</text>
</comment>
<keyword evidence="6" id="KW-0547">Nucleotide-binding</keyword>
<proteinExistence type="inferred from homology"/>
<gene>
    <name evidence="6 7" type="primary">gatC</name>
    <name evidence="7" type="ORF">BR63_16330</name>
</gene>
<comment type="subunit">
    <text evidence="2 6">Heterotrimer of A, B and C subunits.</text>
</comment>
<evidence type="ECO:0000256" key="6">
    <source>
        <dbReference type="HAMAP-Rule" id="MF_00122"/>
    </source>
</evidence>
<evidence type="ECO:0000256" key="3">
    <source>
        <dbReference type="ARBA" id="ARBA00024799"/>
    </source>
</evidence>
<keyword evidence="6" id="KW-0067">ATP-binding</keyword>
<dbReference type="SUPFAM" id="SSF141000">
    <property type="entry name" value="Glu-tRNAGln amidotransferase C subunit"/>
    <property type="match status" value="1"/>
</dbReference>
<dbReference type="GO" id="GO:0070681">
    <property type="term" value="P:glutaminyl-tRNAGln biosynthesis via transamidation"/>
    <property type="evidence" value="ECO:0007669"/>
    <property type="project" value="TreeGrafter"/>
</dbReference>
<evidence type="ECO:0000256" key="1">
    <source>
        <dbReference type="ARBA" id="ARBA00010757"/>
    </source>
</evidence>
<reference evidence="7 8" key="1">
    <citation type="journal article" date="2019" name="Front. Microbiol.">
        <title>Thermoanaerosceptrum fracticalcis gen. nov. sp. nov., a Novel Fumarate-Fermenting Microorganism From a Deep Fractured Carbonate Aquifer of the US Great Basin.</title>
        <authorList>
            <person name="Hamilton-Brehm S.D."/>
            <person name="Stewart L.E."/>
            <person name="Zavarin M."/>
            <person name="Caldwell M."/>
            <person name="Lawson P.A."/>
            <person name="Onstott T.C."/>
            <person name="Grzymski J."/>
            <person name="Neveux I."/>
            <person name="Lollar B.S."/>
            <person name="Russell C.E."/>
            <person name="Moser D.P."/>
        </authorList>
    </citation>
    <scope>NUCLEOTIDE SEQUENCE [LARGE SCALE GENOMIC DNA]</scope>
    <source>
        <strain evidence="7 8">DRI-13</strain>
    </source>
</reference>
<dbReference type="NCBIfam" id="TIGR00135">
    <property type="entry name" value="gatC"/>
    <property type="match status" value="1"/>
</dbReference>
<dbReference type="PANTHER" id="PTHR15004:SF0">
    <property type="entry name" value="GLUTAMYL-TRNA(GLN) AMIDOTRANSFERASE SUBUNIT C, MITOCHONDRIAL"/>
    <property type="match status" value="1"/>
</dbReference>
<dbReference type="Proteomes" id="UP000515847">
    <property type="component" value="Chromosome"/>
</dbReference>
<evidence type="ECO:0000256" key="2">
    <source>
        <dbReference type="ARBA" id="ARBA00011123"/>
    </source>
</evidence>
<dbReference type="EMBL" id="CP045798">
    <property type="protein sequence ID" value="QNB47697.1"/>
    <property type="molecule type" value="Genomic_DNA"/>
</dbReference>
<dbReference type="RefSeq" id="WP_034420928.1">
    <property type="nucleotide sequence ID" value="NZ_CP045798.1"/>
</dbReference>
<dbReference type="KEGG" id="tfr:BR63_16330"/>
<evidence type="ECO:0000256" key="5">
    <source>
        <dbReference type="ARBA" id="ARBA00047913"/>
    </source>
</evidence>
<comment type="catalytic activity">
    <reaction evidence="5 6">
        <text>L-glutamyl-tRNA(Gln) + L-glutamine + ATP + H2O = L-glutaminyl-tRNA(Gln) + L-glutamate + ADP + phosphate + H(+)</text>
        <dbReference type="Rhea" id="RHEA:17521"/>
        <dbReference type="Rhea" id="RHEA-COMP:9681"/>
        <dbReference type="Rhea" id="RHEA-COMP:9684"/>
        <dbReference type="ChEBI" id="CHEBI:15377"/>
        <dbReference type="ChEBI" id="CHEBI:15378"/>
        <dbReference type="ChEBI" id="CHEBI:29985"/>
        <dbReference type="ChEBI" id="CHEBI:30616"/>
        <dbReference type="ChEBI" id="CHEBI:43474"/>
        <dbReference type="ChEBI" id="CHEBI:58359"/>
        <dbReference type="ChEBI" id="CHEBI:78520"/>
        <dbReference type="ChEBI" id="CHEBI:78521"/>
        <dbReference type="ChEBI" id="CHEBI:456216"/>
    </reaction>
</comment>
<sequence>MKITVKDVEHVALLARLDLTEQDKEKYTQSLNAILEYMEKLNQIDTSNVEPTAHVLPLKNVFREDKLHRTMDKELVLANAPEEEDGCFKVPRIV</sequence>
<dbReference type="GO" id="GO:0005524">
    <property type="term" value="F:ATP binding"/>
    <property type="evidence" value="ECO:0007669"/>
    <property type="project" value="UniProtKB-KW"/>
</dbReference>
<evidence type="ECO:0000313" key="7">
    <source>
        <dbReference type="EMBL" id="QNB47697.1"/>
    </source>
</evidence>
<dbReference type="AlphaFoldDB" id="A0A7G6E6J3"/>
<dbReference type="Gene3D" id="1.10.20.60">
    <property type="entry name" value="Glu-tRNAGln amidotransferase C subunit, N-terminal domain"/>
    <property type="match status" value="1"/>
</dbReference>
<organism evidence="7 8">
    <name type="scientific">Thermanaerosceptrum fracticalcis</name>
    <dbReference type="NCBI Taxonomy" id="1712410"/>
    <lineage>
        <taxon>Bacteria</taxon>
        <taxon>Bacillati</taxon>
        <taxon>Bacillota</taxon>
        <taxon>Clostridia</taxon>
        <taxon>Eubacteriales</taxon>
        <taxon>Peptococcaceae</taxon>
        <taxon>Thermanaerosceptrum</taxon>
    </lineage>
</organism>
<dbReference type="GO" id="GO:0050567">
    <property type="term" value="F:glutaminyl-tRNA synthase (glutamine-hydrolyzing) activity"/>
    <property type="evidence" value="ECO:0007669"/>
    <property type="project" value="UniProtKB-UniRule"/>
</dbReference>
<dbReference type="HAMAP" id="MF_00122">
    <property type="entry name" value="GatC"/>
    <property type="match status" value="1"/>
</dbReference>
<accession>A0A7G6E6J3</accession>
<dbReference type="GO" id="GO:0006450">
    <property type="term" value="P:regulation of translational fidelity"/>
    <property type="evidence" value="ECO:0007669"/>
    <property type="project" value="InterPro"/>
</dbReference>
<dbReference type="GO" id="GO:0016740">
    <property type="term" value="F:transferase activity"/>
    <property type="evidence" value="ECO:0007669"/>
    <property type="project" value="UniProtKB-KW"/>
</dbReference>
<comment type="similarity">
    <text evidence="1 6">Belongs to the GatC family.</text>
</comment>
<dbReference type="InterPro" id="IPR036113">
    <property type="entry name" value="Asp/Glu-ADT_sf_sub_c"/>
</dbReference>
<comment type="catalytic activity">
    <reaction evidence="4 6">
        <text>L-aspartyl-tRNA(Asn) + L-glutamine + ATP + H2O = L-asparaginyl-tRNA(Asn) + L-glutamate + ADP + phosphate + 2 H(+)</text>
        <dbReference type="Rhea" id="RHEA:14513"/>
        <dbReference type="Rhea" id="RHEA-COMP:9674"/>
        <dbReference type="Rhea" id="RHEA-COMP:9677"/>
        <dbReference type="ChEBI" id="CHEBI:15377"/>
        <dbReference type="ChEBI" id="CHEBI:15378"/>
        <dbReference type="ChEBI" id="CHEBI:29985"/>
        <dbReference type="ChEBI" id="CHEBI:30616"/>
        <dbReference type="ChEBI" id="CHEBI:43474"/>
        <dbReference type="ChEBI" id="CHEBI:58359"/>
        <dbReference type="ChEBI" id="CHEBI:78515"/>
        <dbReference type="ChEBI" id="CHEBI:78516"/>
        <dbReference type="ChEBI" id="CHEBI:456216"/>
    </reaction>
</comment>
<dbReference type="PANTHER" id="PTHR15004">
    <property type="entry name" value="GLUTAMYL-TRNA(GLN) AMIDOTRANSFERASE SUBUNIT C, MITOCHONDRIAL"/>
    <property type="match status" value="1"/>
</dbReference>
<evidence type="ECO:0000256" key="4">
    <source>
        <dbReference type="ARBA" id="ARBA00047380"/>
    </source>
</evidence>
<dbReference type="EC" id="6.3.5.-" evidence="6"/>
<keyword evidence="7" id="KW-0808">Transferase</keyword>
<dbReference type="Pfam" id="PF02686">
    <property type="entry name" value="GatC"/>
    <property type="match status" value="1"/>
</dbReference>
<protein>
    <recommendedName>
        <fullName evidence="6">Aspartyl/glutamyl-tRNA(Asn/Gln) amidotransferase subunit C</fullName>
        <shortName evidence="6">Asp/Glu-ADT subunit C</shortName>
        <ecNumber evidence="6">6.3.5.-</ecNumber>
    </recommendedName>
</protein>
<keyword evidence="6" id="KW-0436">Ligase</keyword>
<evidence type="ECO:0000313" key="8">
    <source>
        <dbReference type="Proteomes" id="UP000515847"/>
    </source>
</evidence>
<keyword evidence="6" id="KW-0648">Protein biosynthesis</keyword>
<dbReference type="InterPro" id="IPR003837">
    <property type="entry name" value="GatC"/>
</dbReference>